<name>A0A1Q9F2S7_SYMMI</name>
<evidence type="ECO:0000313" key="1">
    <source>
        <dbReference type="EMBL" id="OLQ13996.1"/>
    </source>
</evidence>
<dbReference type="OrthoDB" id="415700at2759"/>
<keyword evidence="2" id="KW-1185">Reference proteome</keyword>
<organism evidence="1 2">
    <name type="scientific">Symbiodinium microadriaticum</name>
    <name type="common">Dinoflagellate</name>
    <name type="synonym">Zooxanthella microadriatica</name>
    <dbReference type="NCBI Taxonomy" id="2951"/>
    <lineage>
        <taxon>Eukaryota</taxon>
        <taxon>Sar</taxon>
        <taxon>Alveolata</taxon>
        <taxon>Dinophyceae</taxon>
        <taxon>Suessiales</taxon>
        <taxon>Symbiodiniaceae</taxon>
        <taxon>Symbiodinium</taxon>
    </lineage>
</organism>
<sequence length="172" mass="19062">MEQQQCLPLLTSEPSNIEQQRVQPHDAFVEFGTAMAVQHSVLAVTLHGACVAAQVFSPSLFPQLPDLAPLSEPSIADFFGLEKDNFPQPLERLREVTAEDFDARIRLGRPFIIADAGRGIDLVGASCQHFHERFPTAQMRAEYTGDDRPEKFISLGSKVLAKSSVYMGNGWF</sequence>
<dbReference type="Proteomes" id="UP000186817">
    <property type="component" value="Unassembled WGS sequence"/>
</dbReference>
<reference evidence="1 2" key="1">
    <citation type="submission" date="2016-02" db="EMBL/GenBank/DDBJ databases">
        <title>Genome analysis of coral dinoflagellate symbionts highlights evolutionary adaptations to a symbiotic lifestyle.</title>
        <authorList>
            <person name="Aranda M."/>
            <person name="Li Y."/>
            <person name="Liew Y.J."/>
            <person name="Baumgarten S."/>
            <person name="Simakov O."/>
            <person name="Wilson M."/>
            <person name="Piel J."/>
            <person name="Ashoor H."/>
            <person name="Bougouffa S."/>
            <person name="Bajic V.B."/>
            <person name="Ryu T."/>
            <person name="Ravasi T."/>
            <person name="Bayer T."/>
            <person name="Micklem G."/>
            <person name="Kim H."/>
            <person name="Bhak J."/>
            <person name="Lajeunesse T.C."/>
            <person name="Voolstra C.R."/>
        </authorList>
    </citation>
    <scope>NUCLEOTIDE SEQUENCE [LARGE SCALE GENOMIC DNA]</scope>
    <source>
        <strain evidence="1 2">CCMP2467</strain>
    </source>
</reference>
<proteinExistence type="predicted"/>
<dbReference type="AlphaFoldDB" id="A0A1Q9F2S7"/>
<gene>
    <name evidence="1" type="ORF">AK812_SmicGene1944</name>
</gene>
<comment type="caution">
    <text evidence="1">The sequence shown here is derived from an EMBL/GenBank/DDBJ whole genome shotgun (WGS) entry which is preliminary data.</text>
</comment>
<dbReference type="EMBL" id="LSRX01000021">
    <property type="protein sequence ID" value="OLQ13996.1"/>
    <property type="molecule type" value="Genomic_DNA"/>
</dbReference>
<accession>A0A1Q9F2S7</accession>
<protein>
    <submittedName>
        <fullName evidence="1">Uncharacterized protein</fullName>
    </submittedName>
</protein>
<evidence type="ECO:0000313" key="2">
    <source>
        <dbReference type="Proteomes" id="UP000186817"/>
    </source>
</evidence>